<dbReference type="RefSeq" id="WP_077868612.1">
    <property type="nucleotide sequence ID" value="NZ_CP073653.1"/>
</dbReference>
<keyword evidence="2" id="KW-1185">Reference proteome</keyword>
<dbReference type="Proteomes" id="UP000679373">
    <property type="component" value="Chromosome"/>
</dbReference>
<proteinExistence type="predicted"/>
<protein>
    <submittedName>
        <fullName evidence="1">Uncharacterized protein</fullName>
    </submittedName>
</protein>
<evidence type="ECO:0000313" key="2">
    <source>
        <dbReference type="Proteomes" id="UP000679373"/>
    </source>
</evidence>
<gene>
    <name evidence="1" type="ORF">KEC93_21325</name>
</gene>
<evidence type="ECO:0000313" key="1">
    <source>
        <dbReference type="EMBL" id="QUN37911.1"/>
    </source>
</evidence>
<dbReference type="GeneID" id="66347122"/>
<dbReference type="EMBL" id="CP073653">
    <property type="protein sequence ID" value="QUN37911.1"/>
    <property type="molecule type" value="Genomic_DNA"/>
</dbReference>
<accession>A0AB74VQ36</accession>
<dbReference type="AlphaFoldDB" id="A0AB74VQ36"/>
<sequence>MEIEIKEGMIIIMEQKVKFDKEYATQWLKEVDYLKTVGIEPTFDKEINGVKTYKYTKNKKLFEALAKFHN</sequence>
<organism evidence="1 2">
    <name type="scientific">Clostridium beijerinckii</name>
    <name type="common">Clostridium MP</name>
    <dbReference type="NCBI Taxonomy" id="1520"/>
    <lineage>
        <taxon>Bacteria</taxon>
        <taxon>Bacillati</taxon>
        <taxon>Bacillota</taxon>
        <taxon>Clostridia</taxon>
        <taxon>Eubacteriales</taxon>
        <taxon>Clostridiaceae</taxon>
        <taxon>Clostridium</taxon>
    </lineage>
</organism>
<reference evidence="1" key="1">
    <citation type="submission" date="2021-04" db="EMBL/GenBank/DDBJ databases">
        <title>Complete genome sequence of the type strain Clostridium beijerinckii NRRL B-598.</title>
        <authorList>
            <person name="Sedlar K."/>
            <person name="Branska B."/>
            <person name="Bezdicek M."/>
            <person name="Nykrynova M."/>
            <person name="Lengerova M."/>
            <person name="Skutkova H."/>
            <person name="Patakova P."/>
        </authorList>
    </citation>
    <scope>NUCLEOTIDE SEQUENCE</scope>
    <source>
        <strain evidence="1">DSM 791</strain>
    </source>
</reference>
<name>A0AB74VQ36_CLOBE</name>